<evidence type="ECO:0000256" key="3">
    <source>
        <dbReference type="SAM" id="MobiDB-lite"/>
    </source>
</evidence>
<evidence type="ECO:0000313" key="5">
    <source>
        <dbReference type="Proteomes" id="UP001487740"/>
    </source>
</evidence>
<organism evidence="4 5">
    <name type="scientific">Scylla paramamosain</name>
    <name type="common">Mud crab</name>
    <dbReference type="NCBI Taxonomy" id="85552"/>
    <lineage>
        <taxon>Eukaryota</taxon>
        <taxon>Metazoa</taxon>
        <taxon>Ecdysozoa</taxon>
        <taxon>Arthropoda</taxon>
        <taxon>Crustacea</taxon>
        <taxon>Multicrustacea</taxon>
        <taxon>Malacostraca</taxon>
        <taxon>Eumalacostraca</taxon>
        <taxon>Eucarida</taxon>
        <taxon>Decapoda</taxon>
        <taxon>Pleocyemata</taxon>
        <taxon>Brachyura</taxon>
        <taxon>Eubrachyura</taxon>
        <taxon>Portunoidea</taxon>
        <taxon>Portunidae</taxon>
        <taxon>Portuninae</taxon>
        <taxon>Scylla</taxon>
    </lineage>
</organism>
<feature type="region of interest" description="Disordered" evidence="3">
    <location>
        <begin position="1"/>
        <end position="59"/>
    </location>
</feature>
<keyword evidence="5" id="KW-1185">Reference proteome</keyword>
<evidence type="ECO:0000313" key="4">
    <source>
        <dbReference type="EMBL" id="KAK8383536.1"/>
    </source>
</evidence>
<proteinExistence type="predicted"/>
<protein>
    <recommendedName>
        <fullName evidence="6">Pro-resilin</fullName>
    </recommendedName>
</protein>
<dbReference type="PANTHER" id="PTHR12236">
    <property type="entry name" value="STRUCTURAL CONTITUENT OF CUTICLE"/>
    <property type="match status" value="1"/>
</dbReference>
<dbReference type="PROSITE" id="PS51155">
    <property type="entry name" value="CHIT_BIND_RR_2"/>
    <property type="match status" value="1"/>
</dbReference>
<evidence type="ECO:0000256" key="1">
    <source>
        <dbReference type="ARBA" id="ARBA00022460"/>
    </source>
</evidence>
<evidence type="ECO:0008006" key="6">
    <source>
        <dbReference type="Google" id="ProtNLM"/>
    </source>
</evidence>
<dbReference type="EMBL" id="JARAKH010000036">
    <property type="protein sequence ID" value="KAK8383536.1"/>
    <property type="molecule type" value="Genomic_DNA"/>
</dbReference>
<dbReference type="PANTHER" id="PTHR12236:SF79">
    <property type="entry name" value="CUTICULAR PROTEIN 50CB-RELATED"/>
    <property type="match status" value="1"/>
</dbReference>
<dbReference type="InterPro" id="IPR000618">
    <property type="entry name" value="Insect_cuticle"/>
</dbReference>
<evidence type="ECO:0000256" key="2">
    <source>
        <dbReference type="PROSITE-ProRule" id="PRU00497"/>
    </source>
</evidence>
<name>A0AAW0T823_SCYPA</name>
<dbReference type="InterPro" id="IPR051217">
    <property type="entry name" value="Insect_Cuticle_Struc_Prot"/>
</dbReference>
<feature type="compositionally biased region" description="Polar residues" evidence="3">
    <location>
        <begin position="21"/>
        <end position="44"/>
    </location>
</feature>
<dbReference type="GO" id="GO:0005615">
    <property type="term" value="C:extracellular space"/>
    <property type="evidence" value="ECO:0007669"/>
    <property type="project" value="TreeGrafter"/>
</dbReference>
<sequence length="312" mass="34306">MYDVFLTASRDRPHQPHRRQSPASQGSLSSRQHQSFAVLSSCPETSPPPPPPPPRVTRSTKCYGVHSNTARRNTATHGQATHALKCVDARVRVFACPVLPPPVPSQCHVSLSGDAARLTVSCPVPVHSLTLASHFITSLHAVFFLLVGVAVALAAPDRPATSYGAPRDSGSFEHFRPSSRSFEHSASFEHFRPSSSSRSFESYESDESTEAKYAFRWSVEDESTGNDFDHQEARDGDDTQGVYTVRLPDSRLQTVTYIVDGNDGYVADVKYDGVARFPDSYSRESFESASGSFERYAPPRRTYFAPGSNESK</sequence>
<dbReference type="Pfam" id="PF00379">
    <property type="entry name" value="Chitin_bind_4"/>
    <property type="match status" value="1"/>
</dbReference>
<comment type="caution">
    <text evidence="4">The sequence shown here is derived from an EMBL/GenBank/DDBJ whole genome shotgun (WGS) entry which is preliminary data.</text>
</comment>
<gene>
    <name evidence="4" type="ORF">O3P69_015770</name>
</gene>
<accession>A0AAW0T823</accession>
<feature type="compositionally biased region" description="Pro residues" evidence="3">
    <location>
        <begin position="45"/>
        <end position="55"/>
    </location>
</feature>
<reference evidence="4 5" key="1">
    <citation type="submission" date="2023-03" db="EMBL/GenBank/DDBJ databases">
        <title>High-quality genome of Scylla paramamosain provides insights in environmental adaptation.</title>
        <authorList>
            <person name="Zhang L."/>
        </authorList>
    </citation>
    <scope>NUCLEOTIDE SEQUENCE [LARGE SCALE GENOMIC DNA]</scope>
    <source>
        <strain evidence="4">LZ_2023a</strain>
        <tissue evidence="4">Muscle</tissue>
    </source>
</reference>
<dbReference type="GO" id="GO:0031012">
    <property type="term" value="C:extracellular matrix"/>
    <property type="evidence" value="ECO:0007669"/>
    <property type="project" value="TreeGrafter"/>
</dbReference>
<dbReference type="Proteomes" id="UP001487740">
    <property type="component" value="Unassembled WGS sequence"/>
</dbReference>
<dbReference type="AlphaFoldDB" id="A0AAW0T823"/>
<keyword evidence="1 2" id="KW-0193">Cuticle</keyword>
<dbReference type="GO" id="GO:0042302">
    <property type="term" value="F:structural constituent of cuticle"/>
    <property type="evidence" value="ECO:0007669"/>
    <property type="project" value="UniProtKB-UniRule"/>
</dbReference>